<evidence type="ECO:0000259" key="2">
    <source>
        <dbReference type="PROSITE" id="PS50853"/>
    </source>
</evidence>
<dbReference type="Pfam" id="PF00041">
    <property type="entry name" value="fn3"/>
    <property type="match status" value="1"/>
</dbReference>
<feature type="non-terminal residue" evidence="3">
    <location>
        <position position="160"/>
    </location>
</feature>
<dbReference type="InterPro" id="IPR003961">
    <property type="entry name" value="FN3_dom"/>
</dbReference>
<name>A0A0B7BVA5_9EUPU</name>
<dbReference type="EMBL" id="HACG01050053">
    <property type="protein sequence ID" value="CEK96918.1"/>
    <property type="molecule type" value="Transcribed_RNA"/>
</dbReference>
<dbReference type="SUPFAM" id="SSF49265">
    <property type="entry name" value="Fibronectin type III"/>
    <property type="match status" value="1"/>
</dbReference>
<dbReference type="Gene3D" id="2.60.40.10">
    <property type="entry name" value="Immunoglobulins"/>
    <property type="match status" value="1"/>
</dbReference>
<dbReference type="SMART" id="SM00060">
    <property type="entry name" value="FN3"/>
    <property type="match status" value="1"/>
</dbReference>
<sequence>MAEAQELNIGIRKESKNRHEHKRTRKQKNKKKMELKKNKKKMHNKKSSELPHELSPSQELPLPHELPLQHELPVPYQPPPPAELHVEPQATFAIVSWLPPQHDASGDYVPVDSYKIGYGHGFPDLHTLQVNGQEVTYKLQNLDPGKDYIVSLRTMTRLGS</sequence>
<dbReference type="PROSITE" id="PS50853">
    <property type="entry name" value="FN3"/>
    <property type="match status" value="1"/>
</dbReference>
<reference evidence="3" key="1">
    <citation type="submission" date="2014-12" db="EMBL/GenBank/DDBJ databases">
        <title>Insight into the proteome of Arion vulgaris.</title>
        <authorList>
            <person name="Aradska J."/>
            <person name="Bulat T."/>
            <person name="Smidak R."/>
            <person name="Sarate P."/>
            <person name="Gangsoo J."/>
            <person name="Sialana F."/>
            <person name="Bilban M."/>
            <person name="Lubec G."/>
        </authorList>
    </citation>
    <scope>NUCLEOTIDE SEQUENCE</scope>
    <source>
        <tissue evidence="3">Skin</tissue>
    </source>
</reference>
<dbReference type="InterPro" id="IPR036116">
    <property type="entry name" value="FN3_sf"/>
</dbReference>
<protein>
    <recommendedName>
        <fullName evidence="2">Fibronectin type-III domain-containing protein</fullName>
    </recommendedName>
</protein>
<feature type="compositionally biased region" description="Basic residues" evidence="1">
    <location>
        <begin position="15"/>
        <end position="45"/>
    </location>
</feature>
<gene>
    <name evidence="3" type="primary">ORF213995</name>
</gene>
<evidence type="ECO:0000256" key="1">
    <source>
        <dbReference type="SAM" id="MobiDB-lite"/>
    </source>
</evidence>
<accession>A0A0B7BVA5</accession>
<evidence type="ECO:0000313" key="3">
    <source>
        <dbReference type="EMBL" id="CEK96918.1"/>
    </source>
</evidence>
<dbReference type="CDD" id="cd00063">
    <property type="entry name" value="FN3"/>
    <property type="match status" value="1"/>
</dbReference>
<feature type="region of interest" description="Disordered" evidence="1">
    <location>
        <begin position="1"/>
        <end position="64"/>
    </location>
</feature>
<feature type="domain" description="Fibronectin type-III" evidence="2">
    <location>
        <begin position="80"/>
        <end position="160"/>
    </location>
</feature>
<dbReference type="AlphaFoldDB" id="A0A0B7BVA5"/>
<feature type="compositionally biased region" description="Low complexity" evidence="1">
    <location>
        <begin position="53"/>
        <end position="64"/>
    </location>
</feature>
<proteinExistence type="predicted"/>
<dbReference type="InterPro" id="IPR013783">
    <property type="entry name" value="Ig-like_fold"/>
</dbReference>
<organism evidence="3">
    <name type="scientific">Arion vulgaris</name>
    <dbReference type="NCBI Taxonomy" id="1028688"/>
    <lineage>
        <taxon>Eukaryota</taxon>
        <taxon>Metazoa</taxon>
        <taxon>Spiralia</taxon>
        <taxon>Lophotrochozoa</taxon>
        <taxon>Mollusca</taxon>
        <taxon>Gastropoda</taxon>
        <taxon>Heterobranchia</taxon>
        <taxon>Euthyneura</taxon>
        <taxon>Panpulmonata</taxon>
        <taxon>Eupulmonata</taxon>
        <taxon>Stylommatophora</taxon>
        <taxon>Helicina</taxon>
        <taxon>Arionoidea</taxon>
        <taxon>Arionidae</taxon>
        <taxon>Arion</taxon>
    </lineage>
</organism>